<dbReference type="AlphaFoldDB" id="A0A4C1YYD2"/>
<feature type="compositionally biased region" description="Basic and acidic residues" evidence="1">
    <location>
        <begin position="146"/>
        <end position="164"/>
    </location>
</feature>
<name>A0A4C1YYD2_EUMVA</name>
<dbReference type="Proteomes" id="UP000299102">
    <property type="component" value="Unassembled WGS sequence"/>
</dbReference>
<reference evidence="2 3" key="1">
    <citation type="journal article" date="2019" name="Commun. Biol.">
        <title>The bagworm genome reveals a unique fibroin gene that provides high tensile strength.</title>
        <authorList>
            <person name="Kono N."/>
            <person name="Nakamura H."/>
            <person name="Ohtoshi R."/>
            <person name="Tomita M."/>
            <person name="Numata K."/>
            <person name="Arakawa K."/>
        </authorList>
    </citation>
    <scope>NUCLEOTIDE SEQUENCE [LARGE SCALE GENOMIC DNA]</scope>
</reference>
<evidence type="ECO:0000313" key="3">
    <source>
        <dbReference type="Proteomes" id="UP000299102"/>
    </source>
</evidence>
<feature type="compositionally biased region" description="Basic and acidic residues" evidence="1">
    <location>
        <begin position="173"/>
        <end position="186"/>
    </location>
</feature>
<dbReference type="SUPFAM" id="SSF48065">
    <property type="entry name" value="DBL homology domain (DH-domain)"/>
    <property type="match status" value="1"/>
</dbReference>
<gene>
    <name evidence="2" type="ORF">EVAR_99569_1</name>
</gene>
<comment type="caution">
    <text evidence="2">The sequence shown here is derived from an EMBL/GenBank/DDBJ whole genome shotgun (WGS) entry which is preliminary data.</text>
</comment>
<protein>
    <recommendedName>
        <fullName evidence="4">DH domain-containing protein</fullName>
    </recommendedName>
</protein>
<dbReference type="EMBL" id="BGZK01001410">
    <property type="protein sequence ID" value="GBP79345.1"/>
    <property type="molecule type" value="Genomic_DNA"/>
</dbReference>
<sequence>MRGSLSNGLRLIKKTKQVYFTSPDPTLNFNQPKFQPTPYNGASPIGEVSPTLSLKRLNPIVAEGPLDPPNTRAGPAKTEKYLESINSRRRVGRFYGGSFGIYRRRKRGLIRQRHRVRCDGCPGSTTDLTPTLIGIYDSFLNPAKTSREVTSRFDLSPKDARNDPPPEPTPSEQKTKEKPSNDHKNNVDATEGTESRHPPKDPSKIAGSVRLPGLATMNKSSLYPLKNKLQSDKDCAEIVKCNLSSSDTSVLVTKKTSQLRTFKDKVPDVTHFDNLSPNVKRMISSASETNKSNGLIFQKKNVSLIRSSVRGNKLSNIPLVGATSKISQSGVEILPSVEIYDRPSAFKATKQPAGAANDPQTKNATVTEFKVEEEVTYDVPTNNRLAIYDVPNNNKTAFECLSLPYIDQSIEVSSSANDREFDVKLSSNDNSPDKSVKSASPEGTPSKIPKTMQTNGTNSLHRKDFVGKNESPIRINPYPDSTASTGNLKLCDKDRLQAPAMEVPRPLSMSSIASSSSTSSSGVQNKGGVNSAYLASIESLDDHSDADITSAAGSNNFVNDAGALSRSISEEKHTESIRDYNSELPGLSQLERVCAEIVQTENVYVDDLRQVVEVCAPTPIESRWLRHEIDTTLRSMTLEIPSVNECTPNLGHWKFTFGCRVTGGRPTEPPLTRRGPVTSSAQTCPTFEL</sequence>
<dbReference type="STRING" id="151549.A0A4C1YYD2"/>
<feature type="region of interest" description="Disordered" evidence="1">
    <location>
        <begin position="416"/>
        <end position="487"/>
    </location>
</feature>
<evidence type="ECO:0000256" key="1">
    <source>
        <dbReference type="SAM" id="MobiDB-lite"/>
    </source>
</evidence>
<evidence type="ECO:0008006" key="4">
    <source>
        <dbReference type="Google" id="ProtNLM"/>
    </source>
</evidence>
<organism evidence="2 3">
    <name type="scientific">Eumeta variegata</name>
    <name type="common">Bagworm moth</name>
    <name type="synonym">Eumeta japonica</name>
    <dbReference type="NCBI Taxonomy" id="151549"/>
    <lineage>
        <taxon>Eukaryota</taxon>
        <taxon>Metazoa</taxon>
        <taxon>Ecdysozoa</taxon>
        <taxon>Arthropoda</taxon>
        <taxon>Hexapoda</taxon>
        <taxon>Insecta</taxon>
        <taxon>Pterygota</taxon>
        <taxon>Neoptera</taxon>
        <taxon>Endopterygota</taxon>
        <taxon>Lepidoptera</taxon>
        <taxon>Glossata</taxon>
        <taxon>Ditrysia</taxon>
        <taxon>Tineoidea</taxon>
        <taxon>Psychidae</taxon>
        <taxon>Oiketicinae</taxon>
        <taxon>Eumeta</taxon>
    </lineage>
</organism>
<dbReference type="InterPro" id="IPR035899">
    <property type="entry name" value="DBL_dom_sf"/>
</dbReference>
<keyword evidence="3" id="KW-1185">Reference proteome</keyword>
<accession>A0A4C1YYD2</accession>
<proteinExistence type="predicted"/>
<feature type="compositionally biased region" description="Basic and acidic residues" evidence="1">
    <location>
        <begin position="193"/>
        <end position="203"/>
    </location>
</feature>
<evidence type="ECO:0000313" key="2">
    <source>
        <dbReference type="EMBL" id="GBP79345.1"/>
    </source>
</evidence>
<dbReference type="OrthoDB" id="1594986at2759"/>
<feature type="region of interest" description="Disordered" evidence="1">
    <location>
        <begin position="146"/>
        <end position="210"/>
    </location>
</feature>